<dbReference type="AlphaFoldDB" id="A0A0L0P086"/>
<dbReference type="EMBL" id="LGST01000022">
    <property type="protein sequence ID" value="KND99644.1"/>
    <property type="molecule type" value="Genomic_DNA"/>
</dbReference>
<organism evidence="1 2">
    <name type="scientific">Candidozyma auris</name>
    <name type="common">Yeast</name>
    <name type="synonym">Candida auris</name>
    <dbReference type="NCBI Taxonomy" id="498019"/>
    <lineage>
        <taxon>Eukaryota</taxon>
        <taxon>Fungi</taxon>
        <taxon>Dikarya</taxon>
        <taxon>Ascomycota</taxon>
        <taxon>Saccharomycotina</taxon>
        <taxon>Pichiomycetes</taxon>
        <taxon>Metschnikowiaceae</taxon>
        <taxon>Candidozyma</taxon>
    </lineage>
</organism>
<evidence type="ECO:0000313" key="1">
    <source>
        <dbReference type="EMBL" id="KND99644.1"/>
    </source>
</evidence>
<evidence type="ECO:0000313" key="2">
    <source>
        <dbReference type="Proteomes" id="UP000037122"/>
    </source>
</evidence>
<accession>A0A0L0P086</accession>
<gene>
    <name evidence="1" type="ORF">QG37_03437</name>
</gene>
<name>A0A0L0P086_CANAR</name>
<protein>
    <submittedName>
        <fullName evidence="1">Uncharacterized protein</fullName>
    </submittedName>
</protein>
<dbReference type="VEuPathDB" id="FungiDB:QG37_03437"/>
<proteinExistence type="predicted"/>
<reference evidence="2" key="1">
    <citation type="journal article" date="2015" name="BMC Genomics">
        <title>Draft genome of a commonly misdiagnosed multidrug resistant pathogen Candida auris.</title>
        <authorList>
            <person name="Chatterjee S."/>
            <person name="Alampalli S.V."/>
            <person name="Nageshan R.K."/>
            <person name="Chettiar S.T."/>
            <person name="Joshi S."/>
            <person name="Tatu U.S."/>
        </authorList>
    </citation>
    <scope>NUCLEOTIDE SEQUENCE [LARGE SCALE GENOMIC DNA]</scope>
    <source>
        <strain evidence="2">6684</strain>
    </source>
</reference>
<sequence>MAPVGSPERQVREISALKRAGKDEKCGFLETFFGRGCHFEPFFVATVRNGKATTTASRGVLLPFRGTEEDRAD</sequence>
<comment type="caution">
    <text evidence="1">The sequence shown here is derived from an EMBL/GenBank/DDBJ whole genome shotgun (WGS) entry which is preliminary data.</text>
</comment>
<dbReference type="Proteomes" id="UP000037122">
    <property type="component" value="Unassembled WGS sequence"/>
</dbReference>